<protein>
    <recommendedName>
        <fullName evidence="3">DUF2000 domain-containing protein</fullName>
    </recommendedName>
</protein>
<keyword evidence="2" id="KW-1185">Reference proteome</keyword>
<dbReference type="AlphaFoldDB" id="Q2SFE1"/>
<dbReference type="RefSeq" id="WP_011397700.1">
    <property type="nucleotide sequence ID" value="NC_007645.1"/>
</dbReference>
<accession>Q2SFE1</accession>
<gene>
    <name evidence="1" type="ordered locus">HCH_03911</name>
</gene>
<evidence type="ECO:0008006" key="3">
    <source>
        <dbReference type="Google" id="ProtNLM"/>
    </source>
</evidence>
<dbReference type="SUPFAM" id="SSF102462">
    <property type="entry name" value="Peptidyl-tRNA hydrolase II"/>
    <property type="match status" value="1"/>
</dbReference>
<dbReference type="HOGENOM" id="CLU_121942_2_0_6"/>
<dbReference type="EMBL" id="CP000155">
    <property type="protein sequence ID" value="ABC30633.1"/>
    <property type="molecule type" value="Genomic_DNA"/>
</dbReference>
<sequence length="142" mass="15085">MTDTETADLKCVIVIDANLPTGPIANTAAVLALSLGKAFPGLIGDSLPDNSGHLRAGITTTPIPILRADGARLRNLRGELKEHEPQLTVIDLTSATMTTKSYEAYAEKLQSTPVDELEYLGIALCGPKKTVNKFTGNLGLLR</sequence>
<dbReference type="STRING" id="349521.HCH_03911"/>
<dbReference type="eggNOG" id="COG4954">
    <property type="taxonomic scope" value="Bacteria"/>
</dbReference>
<dbReference type="KEGG" id="hch:HCH_03911"/>
<dbReference type="Proteomes" id="UP000000238">
    <property type="component" value="Chromosome"/>
</dbReference>
<evidence type="ECO:0000313" key="1">
    <source>
        <dbReference type="EMBL" id="ABC30633.1"/>
    </source>
</evidence>
<name>Q2SFE1_HAHCH</name>
<dbReference type="InterPro" id="IPR017021">
    <property type="entry name" value="UCP033763"/>
</dbReference>
<dbReference type="OrthoDB" id="9095096at2"/>
<organism evidence="1 2">
    <name type="scientific">Hahella chejuensis (strain KCTC 2396)</name>
    <dbReference type="NCBI Taxonomy" id="349521"/>
    <lineage>
        <taxon>Bacteria</taxon>
        <taxon>Pseudomonadati</taxon>
        <taxon>Pseudomonadota</taxon>
        <taxon>Gammaproteobacteria</taxon>
        <taxon>Oceanospirillales</taxon>
        <taxon>Hahellaceae</taxon>
        <taxon>Hahella</taxon>
    </lineage>
</organism>
<proteinExistence type="predicted"/>
<dbReference type="PIRSF" id="PIRSF033736">
    <property type="entry name" value="UCP033763"/>
    <property type="match status" value="1"/>
</dbReference>
<dbReference type="Gene3D" id="3.40.1490.10">
    <property type="entry name" value="Bit1"/>
    <property type="match status" value="1"/>
</dbReference>
<evidence type="ECO:0000313" key="2">
    <source>
        <dbReference type="Proteomes" id="UP000000238"/>
    </source>
</evidence>
<dbReference type="Pfam" id="PF09391">
    <property type="entry name" value="DUF2000"/>
    <property type="match status" value="1"/>
</dbReference>
<dbReference type="InterPro" id="IPR023476">
    <property type="entry name" value="Pep_tRNA_hydro_II_dom_sf"/>
</dbReference>
<reference evidence="1 2" key="1">
    <citation type="journal article" date="2005" name="Nucleic Acids Res.">
        <title>Genomic blueprint of Hahella chejuensis, a marine microbe producing an algicidal agent.</title>
        <authorList>
            <person name="Jeong H."/>
            <person name="Yim J.H."/>
            <person name="Lee C."/>
            <person name="Choi S.-H."/>
            <person name="Park Y.K."/>
            <person name="Yoon S.H."/>
            <person name="Hur C.-G."/>
            <person name="Kang H.-Y."/>
            <person name="Kim D."/>
            <person name="Lee H.H."/>
            <person name="Park K.H."/>
            <person name="Park S.-H."/>
            <person name="Park H.-S."/>
            <person name="Lee H.K."/>
            <person name="Oh T.K."/>
            <person name="Kim J.F."/>
        </authorList>
    </citation>
    <scope>NUCLEOTIDE SEQUENCE [LARGE SCALE GENOMIC DNA]</scope>
    <source>
        <strain evidence="1 2">KCTC 2396</strain>
    </source>
</reference>
<dbReference type="InterPro" id="IPR018988">
    <property type="entry name" value="DUF2000"/>
</dbReference>